<organism evidence="1">
    <name type="scientific">marine sediment metagenome</name>
    <dbReference type="NCBI Taxonomy" id="412755"/>
    <lineage>
        <taxon>unclassified sequences</taxon>
        <taxon>metagenomes</taxon>
        <taxon>ecological metagenomes</taxon>
    </lineage>
</organism>
<dbReference type="EMBL" id="BARV01000356">
    <property type="protein sequence ID" value="GAH97283.1"/>
    <property type="molecule type" value="Genomic_DNA"/>
</dbReference>
<reference evidence="1" key="1">
    <citation type="journal article" date="2014" name="Front. Microbiol.">
        <title>High frequency of phylogenetically diverse reductive dehalogenase-homologous genes in deep subseafloor sedimentary metagenomes.</title>
        <authorList>
            <person name="Kawai M."/>
            <person name="Futagami T."/>
            <person name="Toyoda A."/>
            <person name="Takaki Y."/>
            <person name="Nishi S."/>
            <person name="Hori S."/>
            <person name="Arai W."/>
            <person name="Tsubouchi T."/>
            <person name="Morono Y."/>
            <person name="Uchiyama I."/>
            <person name="Ito T."/>
            <person name="Fujiyama A."/>
            <person name="Inagaki F."/>
            <person name="Takami H."/>
        </authorList>
    </citation>
    <scope>NUCLEOTIDE SEQUENCE</scope>
    <source>
        <strain evidence="1">Expedition CK06-06</strain>
    </source>
</reference>
<name>X1LT05_9ZZZZ</name>
<dbReference type="AlphaFoldDB" id="X1LT05"/>
<proteinExistence type="predicted"/>
<accession>X1LT05</accession>
<evidence type="ECO:0000313" key="1">
    <source>
        <dbReference type="EMBL" id="GAH97283.1"/>
    </source>
</evidence>
<protein>
    <submittedName>
        <fullName evidence="1">Uncharacterized protein</fullName>
    </submittedName>
</protein>
<gene>
    <name evidence="1" type="ORF">S06H3_01425</name>
</gene>
<sequence length="110" mass="12140">MSASEQIELDRHFWKLGVHGSGKEALVEMGRCPDCVDGLVRMGMFSDLPDEVKQTYLDALGGGDPTSMDDSQLGEVVRYVCKNGKCEPIRENLKKEGFKVSYKKPGKSLA</sequence>
<comment type="caution">
    <text evidence="1">The sequence shown here is derived from an EMBL/GenBank/DDBJ whole genome shotgun (WGS) entry which is preliminary data.</text>
</comment>